<protein>
    <submittedName>
        <fullName evidence="1">Uncharacterized protein</fullName>
    </submittedName>
</protein>
<gene>
    <name evidence="1" type="ORF">H920_09999</name>
</gene>
<evidence type="ECO:0000313" key="2">
    <source>
        <dbReference type="Proteomes" id="UP000028990"/>
    </source>
</evidence>
<dbReference type="Proteomes" id="UP000028990">
    <property type="component" value="Unassembled WGS sequence"/>
</dbReference>
<keyword evidence="2" id="KW-1185">Reference proteome</keyword>
<proteinExistence type="predicted"/>
<sequence length="126" mass="14335">MKITPGTMVRGIPKIAAMLFVYNIQDYESEDQRMNFSRKRKRALKPKTSKLCVCVYAPKSKEAAEVRVAYLKGKVNRYKETLKYAIAGFQDSSVTQLNCCSEVPIESPSQLFGFDPIFRRPSKITS</sequence>
<dbReference type="EMBL" id="KN122715">
    <property type="protein sequence ID" value="KFO28600.1"/>
    <property type="molecule type" value="Genomic_DNA"/>
</dbReference>
<dbReference type="AlphaFoldDB" id="A0A091DEB2"/>
<reference evidence="1 2" key="1">
    <citation type="submission" date="2013-11" db="EMBL/GenBank/DDBJ databases">
        <title>The Damaraland mole rat (Fukomys damarensis) genome and evolution of African mole rats.</title>
        <authorList>
            <person name="Gladyshev V.N."/>
            <person name="Fang X."/>
        </authorList>
    </citation>
    <scope>NUCLEOTIDE SEQUENCE [LARGE SCALE GENOMIC DNA]</scope>
    <source>
        <tissue evidence="1">Liver</tissue>
    </source>
</reference>
<name>A0A091DEB2_FUKDA</name>
<organism evidence="1 2">
    <name type="scientific">Fukomys damarensis</name>
    <name type="common">Damaraland mole rat</name>
    <name type="synonym">Cryptomys damarensis</name>
    <dbReference type="NCBI Taxonomy" id="885580"/>
    <lineage>
        <taxon>Eukaryota</taxon>
        <taxon>Metazoa</taxon>
        <taxon>Chordata</taxon>
        <taxon>Craniata</taxon>
        <taxon>Vertebrata</taxon>
        <taxon>Euteleostomi</taxon>
        <taxon>Mammalia</taxon>
        <taxon>Eutheria</taxon>
        <taxon>Euarchontoglires</taxon>
        <taxon>Glires</taxon>
        <taxon>Rodentia</taxon>
        <taxon>Hystricomorpha</taxon>
        <taxon>Bathyergidae</taxon>
        <taxon>Fukomys</taxon>
    </lineage>
</organism>
<evidence type="ECO:0000313" key="1">
    <source>
        <dbReference type="EMBL" id="KFO28600.1"/>
    </source>
</evidence>
<accession>A0A091DEB2</accession>